<comment type="caution">
    <text evidence="2">The sequence shown here is derived from an EMBL/GenBank/DDBJ whole genome shotgun (WGS) entry which is preliminary data.</text>
</comment>
<dbReference type="InterPro" id="IPR053334">
    <property type="entry name" value="Chloroplast_Sensor_Kinase"/>
</dbReference>
<dbReference type="PANTHER" id="PTHR48206">
    <property type="entry name" value="CHLOROPLAST SENSOR KINASE, CHLOROPLASTIC"/>
    <property type="match status" value="1"/>
</dbReference>
<sequence>MRCTVYARDFVDVGPGQVKLSRVAQYPVLPGVSDDQAPTQHHSTLLLHTEQSWALQGGSAAVDPSAMIEECLLHREVVALPSSSSLVFPLVDTGVLVGLLVVELDSHGAGDGAAAAAGVEALGLAGAEAGGHAGRAHRGLTDEELRCLRLAVPLLSKACGMDARSAWQLAQTSLSAAAARGLLREVQRPLSTLNTFGAILAPRLRDGEPDRDIANGILTQGRRLQDLMWQLEDALHGPGEDGAPHPGDFASQGGSMGGGFGMGGMGGGQALQAPPFRSPGALPRDPSPAVQELLQLPAARRPAALPPTAAAAQASQAAAAASAVTAAAPVAVTAAAEGPVGSGLAGAPEASPLSSSSSATASLDGGPGPAPVSPGRVTFVDRTGSEKTLSGAPVGASLDPSSGAFTIRQPARPRPVDARPFAPPPPPGAAMATIDVEMEGASSRPAASGPNASSNGDARAAAAPGSGAELALAERRPAEVVPHAAGASAKGGHISASFLSPVIGISTNVVSAVAAVLIAAYKLATVSGIGFIVNSPLNSVLPRRREPGSGSGKKGGDGASSRRASAGAAAEVAAAGVAAAAGGASAPRLIPRPMRPLLVGVPAPLVQRVVGGMLDICLQSTPRGGQVCVSARQDGSGVGLTILHTGRMDLQRLHVRTRPPALATAAAAGSPGRTAAAGASALAAAWTGGGSGSAGGGAQSGSGVLSVEMAQELAQQAGGHLTVSYPTNMVNARSGSLDVGTSVEIWLPGPAA</sequence>
<feature type="region of interest" description="Disordered" evidence="1">
    <location>
        <begin position="234"/>
        <end position="287"/>
    </location>
</feature>
<dbReference type="OrthoDB" id="43364at2759"/>
<evidence type="ECO:0000256" key="1">
    <source>
        <dbReference type="SAM" id="MobiDB-lite"/>
    </source>
</evidence>
<evidence type="ECO:0000313" key="3">
    <source>
        <dbReference type="Proteomes" id="UP000612055"/>
    </source>
</evidence>
<dbReference type="Proteomes" id="UP000612055">
    <property type="component" value="Unassembled WGS sequence"/>
</dbReference>
<protein>
    <recommendedName>
        <fullName evidence="4">GAF domain-containing protein</fullName>
    </recommendedName>
</protein>
<accession>A0A836C4R4</accession>
<evidence type="ECO:0008006" key="4">
    <source>
        <dbReference type="Google" id="ProtNLM"/>
    </source>
</evidence>
<feature type="compositionally biased region" description="Low complexity" evidence="1">
    <location>
        <begin position="452"/>
        <end position="469"/>
    </location>
</feature>
<evidence type="ECO:0000313" key="2">
    <source>
        <dbReference type="EMBL" id="KAG2499044.1"/>
    </source>
</evidence>
<feature type="compositionally biased region" description="Low complexity" evidence="1">
    <location>
        <begin position="345"/>
        <end position="363"/>
    </location>
</feature>
<dbReference type="PANTHER" id="PTHR48206:SF1">
    <property type="entry name" value="CHLOROPLAST SENSOR KINASE, CHLOROPLASTIC"/>
    <property type="match status" value="1"/>
</dbReference>
<feature type="region of interest" description="Disordered" evidence="1">
    <location>
        <begin position="540"/>
        <end position="563"/>
    </location>
</feature>
<feature type="compositionally biased region" description="Gly residues" evidence="1">
    <location>
        <begin position="254"/>
        <end position="269"/>
    </location>
</feature>
<dbReference type="AlphaFoldDB" id="A0A836C4R4"/>
<proteinExistence type="predicted"/>
<organism evidence="2 3">
    <name type="scientific">Edaphochlamys debaryana</name>
    <dbReference type="NCBI Taxonomy" id="47281"/>
    <lineage>
        <taxon>Eukaryota</taxon>
        <taxon>Viridiplantae</taxon>
        <taxon>Chlorophyta</taxon>
        <taxon>core chlorophytes</taxon>
        <taxon>Chlorophyceae</taxon>
        <taxon>CS clade</taxon>
        <taxon>Chlamydomonadales</taxon>
        <taxon>Chlamydomonadales incertae sedis</taxon>
        <taxon>Edaphochlamys</taxon>
    </lineage>
</organism>
<keyword evidence="3" id="KW-1185">Reference proteome</keyword>
<dbReference type="EMBL" id="JAEHOE010000008">
    <property type="protein sequence ID" value="KAG2499044.1"/>
    <property type="molecule type" value="Genomic_DNA"/>
</dbReference>
<name>A0A836C4R4_9CHLO</name>
<gene>
    <name evidence="2" type="ORF">HYH03_003229</name>
</gene>
<feature type="region of interest" description="Disordered" evidence="1">
    <location>
        <begin position="345"/>
        <end position="469"/>
    </location>
</feature>
<reference evidence="2" key="1">
    <citation type="journal article" date="2020" name="bioRxiv">
        <title>Comparative genomics of Chlamydomonas.</title>
        <authorList>
            <person name="Craig R.J."/>
            <person name="Hasan A.R."/>
            <person name="Ness R.W."/>
            <person name="Keightley P.D."/>
        </authorList>
    </citation>
    <scope>NUCLEOTIDE SEQUENCE</scope>
    <source>
        <strain evidence="2">CCAP 11/70</strain>
    </source>
</reference>
<feature type="compositionally biased region" description="Basic and acidic residues" evidence="1">
    <location>
        <begin position="234"/>
        <end position="243"/>
    </location>
</feature>